<evidence type="ECO:0000313" key="10">
    <source>
        <dbReference type="Proteomes" id="UP000475582"/>
    </source>
</evidence>
<keyword evidence="4 7" id="KW-0067">ATP-binding</keyword>
<evidence type="ECO:0000256" key="3">
    <source>
        <dbReference type="ARBA" id="ARBA00022806"/>
    </source>
</evidence>
<protein>
    <recommendedName>
        <fullName evidence="6">DNA 3'-5' helicase II</fullName>
    </recommendedName>
</protein>
<organism evidence="9 10">
    <name type="scientific">Duganella radicis</name>
    <dbReference type="NCBI Taxonomy" id="551988"/>
    <lineage>
        <taxon>Bacteria</taxon>
        <taxon>Pseudomonadati</taxon>
        <taxon>Pseudomonadota</taxon>
        <taxon>Betaproteobacteria</taxon>
        <taxon>Burkholderiales</taxon>
        <taxon>Oxalobacteraceae</taxon>
        <taxon>Telluria group</taxon>
        <taxon>Duganella</taxon>
    </lineage>
</organism>
<evidence type="ECO:0000259" key="8">
    <source>
        <dbReference type="PROSITE" id="PS51198"/>
    </source>
</evidence>
<keyword evidence="1 7" id="KW-0547">Nucleotide-binding</keyword>
<dbReference type="RefSeq" id="WP_155463005.1">
    <property type="nucleotide sequence ID" value="NZ_WNKY01000005.1"/>
</dbReference>
<dbReference type="Gene3D" id="3.40.50.300">
    <property type="entry name" value="P-loop containing nucleotide triphosphate hydrolases"/>
    <property type="match status" value="1"/>
</dbReference>
<feature type="domain" description="UvrD-like helicase ATP-binding" evidence="8">
    <location>
        <begin position="21"/>
        <end position="317"/>
    </location>
</feature>
<evidence type="ECO:0000256" key="7">
    <source>
        <dbReference type="PROSITE-ProRule" id="PRU00560"/>
    </source>
</evidence>
<keyword evidence="2 7" id="KW-0378">Hydrolase</keyword>
<dbReference type="PANTHER" id="PTHR11070:SF2">
    <property type="entry name" value="ATP-DEPENDENT DNA HELICASE SRS2"/>
    <property type="match status" value="1"/>
</dbReference>
<dbReference type="PANTHER" id="PTHR11070">
    <property type="entry name" value="UVRD / RECB / PCRA DNA HELICASE FAMILY MEMBER"/>
    <property type="match status" value="1"/>
</dbReference>
<dbReference type="InterPro" id="IPR000212">
    <property type="entry name" value="DNA_helicase_UvrD/REP"/>
</dbReference>
<dbReference type="GO" id="GO:0043138">
    <property type="term" value="F:3'-5' DNA helicase activity"/>
    <property type="evidence" value="ECO:0007669"/>
    <property type="project" value="TreeGrafter"/>
</dbReference>
<dbReference type="GO" id="GO:0003677">
    <property type="term" value="F:DNA binding"/>
    <property type="evidence" value="ECO:0007669"/>
    <property type="project" value="UniProtKB-KW"/>
</dbReference>
<evidence type="ECO:0000256" key="4">
    <source>
        <dbReference type="ARBA" id="ARBA00022840"/>
    </source>
</evidence>
<keyword evidence="10" id="KW-1185">Reference proteome</keyword>
<dbReference type="GO" id="GO:0005524">
    <property type="term" value="F:ATP binding"/>
    <property type="evidence" value="ECO:0007669"/>
    <property type="project" value="UniProtKB-UniRule"/>
</dbReference>
<gene>
    <name evidence="9" type="ORF">GM676_08060</name>
</gene>
<feature type="binding site" evidence="7">
    <location>
        <begin position="42"/>
        <end position="49"/>
    </location>
    <ligand>
        <name>ATP</name>
        <dbReference type="ChEBI" id="CHEBI:30616"/>
    </ligand>
</feature>
<dbReference type="Pfam" id="PF00580">
    <property type="entry name" value="UvrD-helicase"/>
    <property type="match status" value="1"/>
</dbReference>
<reference evidence="9 10" key="1">
    <citation type="submission" date="2019-11" db="EMBL/GenBank/DDBJ databases">
        <title>Type strains purchased from KCTC, JCM and DSMZ.</title>
        <authorList>
            <person name="Lu H."/>
        </authorList>
    </citation>
    <scope>NUCLEOTIDE SEQUENCE [LARGE SCALE GENOMIC DNA]</scope>
    <source>
        <strain evidence="9 10">KCTC 22382</strain>
    </source>
</reference>
<comment type="caution">
    <text evidence="9">The sequence shown here is derived from an EMBL/GenBank/DDBJ whole genome shotgun (WGS) entry which is preliminary data.</text>
</comment>
<name>A0A6L6PG31_9BURK</name>
<dbReference type="AlphaFoldDB" id="A0A6L6PG31"/>
<evidence type="ECO:0000256" key="5">
    <source>
        <dbReference type="ARBA" id="ARBA00023125"/>
    </source>
</evidence>
<evidence type="ECO:0000256" key="1">
    <source>
        <dbReference type="ARBA" id="ARBA00022741"/>
    </source>
</evidence>
<dbReference type="InterPro" id="IPR014016">
    <property type="entry name" value="UvrD-like_ATP-bd"/>
</dbReference>
<dbReference type="GO" id="GO:0016787">
    <property type="term" value="F:hydrolase activity"/>
    <property type="evidence" value="ECO:0007669"/>
    <property type="project" value="UniProtKB-UniRule"/>
</dbReference>
<sequence>MTLPVITQEDLDALATLAADLQFADAERRAVLLEGNSRDINAAPGSGKTTILAAKLLLLSRKWPHARRGICVLSHTNIARDEIRQRLARSSEGARLLSYPHFIGTIHAFVNQFLALPYLRSVGIGVDVIDDDAFAQRALRKAKANGSLRYSMEQNQGVASKVAGLIYQGPDLQLASEGGSLPKPTSKTYPVMSEIKEELAQQGVFRYADMFAYAERLLRHHPSLIDRLTLRFPCVFMDEMQDTSWQQEQLLQQIFAGRSIVQRYGDVNQRILTQDNGAEFLTFPQPTALPISVSKRFGPQIASAVAGVQLAGTPVTGERADVRAPLLILYATERVEHVIPTFGRRVLELFEDAELRDGLVKAMCTRKQGDAKASPGRHLGDYWPASAGDAANDSNRPERFWALLSHASATARSKGTFANSAMEVRRAILLVLRSARAPAIADVRDAPQLIRQLLHAEHDVMPLRRLVRELLIRKADYSRPAERGAVPALVFQYLQPLLPPTMRLDAFSQLEVFAEPAYSVEIQGTEQYQCTVVHEQRQVTIPIGTVASMKGETHLATLVLESHGGNSQRFDLEEALKVLVGQSAPPTQKLLMGQFRNLYVAMSRPTSFLCIGANVDRVSAQSQDLLRAKGWNIEHL</sequence>
<evidence type="ECO:0000313" key="9">
    <source>
        <dbReference type="EMBL" id="MTV37537.1"/>
    </source>
</evidence>
<dbReference type="InterPro" id="IPR013986">
    <property type="entry name" value="DExx_box_DNA_helicase_dom_sf"/>
</dbReference>
<dbReference type="Gene3D" id="1.10.10.160">
    <property type="match status" value="1"/>
</dbReference>
<dbReference type="OrthoDB" id="384988at2"/>
<accession>A0A6L6PG31</accession>
<proteinExistence type="predicted"/>
<dbReference type="EMBL" id="WNKY01000005">
    <property type="protein sequence ID" value="MTV37537.1"/>
    <property type="molecule type" value="Genomic_DNA"/>
</dbReference>
<evidence type="ECO:0000256" key="6">
    <source>
        <dbReference type="ARBA" id="ARBA00034923"/>
    </source>
</evidence>
<dbReference type="GO" id="GO:0000725">
    <property type="term" value="P:recombinational repair"/>
    <property type="evidence" value="ECO:0007669"/>
    <property type="project" value="TreeGrafter"/>
</dbReference>
<dbReference type="InterPro" id="IPR027417">
    <property type="entry name" value="P-loop_NTPase"/>
</dbReference>
<dbReference type="PROSITE" id="PS51198">
    <property type="entry name" value="UVRD_HELICASE_ATP_BIND"/>
    <property type="match status" value="1"/>
</dbReference>
<dbReference type="SUPFAM" id="SSF52540">
    <property type="entry name" value="P-loop containing nucleoside triphosphate hydrolases"/>
    <property type="match status" value="1"/>
</dbReference>
<keyword evidence="5" id="KW-0238">DNA-binding</keyword>
<evidence type="ECO:0000256" key="2">
    <source>
        <dbReference type="ARBA" id="ARBA00022801"/>
    </source>
</evidence>
<keyword evidence="3 7" id="KW-0347">Helicase</keyword>
<dbReference type="Proteomes" id="UP000475582">
    <property type="component" value="Unassembled WGS sequence"/>
</dbReference>